<comment type="caution">
    <text evidence="1">The sequence shown here is derived from an EMBL/GenBank/DDBJ whole genome shotgun (WGS) entry which is preliminary data.</text>
</comment>
<dbReference type="AlphaFoldDB" id="A0ABD6EBL8"/>
<organism evidence="1 2">
    <name type="scientific">Gnathostoma spinigerum</name>
    <dbReference type="NCBI Taxonomy" id="75299"/>
    <lineage>
        <taxon>Eukaryota</taxon>
        <taxon>Metazoa</taxon>
        <taxon>Ecdysozoa</taxon>
        <taxon>Nematoda</taxon>
        <taxon>Chromadorea</taxon>
        <taxon>Rhabditida</taxon>
        <taxon>Spirurina</taxon>
        <taxon>Gnathostomatomorpha</taxon>
        <taxon>Gnathostomatoidea</taxon>
        <taxon>Gnathostomatidae</taxon>
        <taxon>Gnathostoma</taxon>
    </lineage>
</organism>
<accession>A0ABD6EBL8</accession>
<reference evidence="1 2" key="1">
    <citation type="submission" date="2024-08" db="EMBL/GenBank/DDBJ databases">
        <title>Gnathostoma spinigerum genome.</title>
        <authorList>
            <person name="Gonzalez-Bertolin B."/>
            <person name="Monzon S."/>
            <person name="Zaballos A."/>
            <person name="Jimenez P."/>
            <person name="Dekumyoy P."/>
            <person name="Varona S."/>
            <person name="Cuesta I."/>
            <person name="Sumanam S."/>
            <person name="Adisakwattana P."/>
            <person name="Gasser R.B."/>
            <person name="Hernandez-Gonzalez A."/>
            <person name="Young N.D."/>
            <person name="Perteguer M.J."/>
        </authorList>
    </citation>
    <scope>NUCLEOTIDE SEQUENCE [LARGE SCALE GENOMIC DNA]</scope>
    <source>
        <strain evidence="1">AL3</strain>
        <tissue evidence="1">Liver</tissue>
    </source>
</reference>
<protein>
    <submittedName>
        <fullName evidence="1">Uncharacterized protein</fullName>
    </submittedName>
</protein>
<keyword evidence="2" id="KW-1185">Reference proteome</keyword>
<evidence type="ECO:0000313" key="2">
    <source>
        <dbReference type="Proteomes" id="UP001608902"/>
    </source>
</evidence>
<evidence type="ECO:0000313" key="1">
    <source>
        <dbReference type="EMBL" id="MFH4976647.1"/>
    </source>
</evidence>
<dbReference type="Proteomes" id="UP001608902">
    <property type="component" value="Unassembled WGS sequence"/>
</dbReference>
<dbReference type="EMBL" id="JBGFUD010001702">
    <property type="protein sequence ID" value="MFH4976647.1"/>
    <property type="molecule type" value="Genomic_DNA"/>
</dbReference>
<proteinExistence type="predicted"/>
<gene>
    <name evidence="1" type="ORF">AB6A40_003356</name>
</gene>
<sequence>MSQMIYNGPLAASDIKFVIGSFNYEAISTAGGEQIRVISTEGSHSRNIDFILDAAHEMIFVMEDVFGNCLNAADLYFLIVPGKDMIKVDPSLYVIGTESPPYRSQSILWKLVRETVVMKWFQLSRTKSIEETAVYGVVAYLSGSLKNEKKIGNDEDFAAPVFAEQLSNALPLEMNERWSHGVDETQFTGKSCLPNM</sequence>
<name>A0ABD6EBL8_9BILA</name>